<dbReference type="Pfam" id="PF00084">
    <property type="entry name" value="Sushi"/>
    <property type="match status" value="3"/>
</dbReference>
<proteinExistence type="predicted"/>
<feature type="region of interest" description="Disordered" evidence="2">
    <location>
        <begin position="581"/>
        <end position="617"/>
    </location>
</feature>
<reference evidence="5" key="1">
    <citation type="submission" date="2014-11" db="EMBL/GenBank/DDBJ databases">
        <authorList>
            <person name="Otto D Thomas"/>
            <person name="Naeem Raeece"/>
        </authorList>
    </citation>
    <scope>NUCLEOTIDE SEQUENCE</scope>
</reference>
<feature type="compositionally biased region" description="Basic and acidic residues" evidence="2">
    <location>
        <begin position="586"/>
        <end position="602"/>
    </location>
</feature>
<feature type="domain" description="Sushi" evidence="4">
    <location>
        <begin position="805"/>
        <end position="873"/>
    </location>
</feature>
<organism evidence="5">
    <name type="scientific">Chromera velia CCMP2878</name>
    <dbReference type="NCBI Taxonomy" id="1169474"/>
    <lineage>
        <taxon>Eukaryota</taxon>
        <taxon>Sar</taxon>
        <taxon>Alveolata</taxon>
        <taxon>Colpodellida</taxon>
        <taxon>Chromeraceae</taxon>
        <taxon>Chromera</taxon>
    </lineage>
</organism>
<feature type="compositionally biased region" description="Basic and acidic residues" evidence="2">
    <location>
        <begin position="2189"/>
        <end position="2199"/>
    </location>
</feature>
<feature type="domain" description="Sushi" evidence="4">
    <location>
        <begin position="1095"/>
        <end position="1160"/>
    </location>
</feature>
<keyword evidence="3" id="KW-1133">Transmembrane helix</keyword>
<dbReference type="EMBL" id="CDMZ01003172">
    <property type="protein sequence ID" value="CEM45381.1"/>
    <property type="molecule type" value="Genomic_DNA"/>
</dbReference>
<dbReference type="Gene3D" id="2.10.70.10">
    <property type="entry name" value="Complement Module, domain 1"/>
    <property type="match status" value="2"/>
</dbReference>
<evidence type="ECO:0000313" key="5">
    <source>
        <dbReference type="EMBL" id="CEM45381.1"/>
    </source>
</evidence>
<feature type="compositionally biased region" description="Acidic residues" evidence="2">
    <location>
        <begin position="1471"/>
        <end position="1486"/>
    </location>
</feature>
<evidence type="ECO:0000259" key="4">
    <source>
        <dbReference type="PROSITE" id="PS50923"/>
    </source>
</evidence>
<accession>A0A0G4HMK1</accession>
<feature type="compositionally biased region" description="Basic and acidic residues" evidence="2">
    <location>
        <begin position="2413"/>
        <end position="2427"/>
    </location>
</feature>
<protein>
    <recommendedName>
        <fullName evidence="4">Sushi domain-containing protein</fullName>
    </recommendedName>
</protein>
<keyword evidence="3" id="KW-0812">Transmembrane</keyword>
<evidence type="ECO:0000256" key="3">
    <source>
        <dbReference type="SAM" id="Phobius"/>
    </source>
</evidence>
<feature type="transmembrane region" description="Helical" evidence="3">
    <location>
        <begin position="2149"/>
        <end position="2172"/>
    </location>
</feature>
<dbReference type="VEuPathDB" id="CryptoDB:Cvel_7491"/>
<dbReference type="SUPFAM" id="SSF57535">
    <property type="entry name" value="Complement control module/SCR domain"/>
    <property type="match status" value="2"/>
</dbReference>
<evidence type="ECO:0000256" key="2">
    <source>
        <dbReference type="SAM" id="MobiDB-lite"/>
    </source>
</evidence>
<feature type="region of interest" description="Disordered" evidence="2">
    <location>
        <begin position="2404"/>
        <end position="2427"/>
    </location>
</feature>
<dbReference type="PROSITE" id="PS50923">
    <property type="entry name" value="SUSHI"/>
    <property type="match status" value="2"/>
</dbReference>
<name>A0A0G4HMK1_9ALVE</name>
<feature type="compositionally biased region" description="Basic and acidic residues" evidence="2">
    <location>
        <begin position="1"/>
        <end position="10"/>
    </location>
</feature>
<sequence>MTRWDSDSVKRSGLTLPLQDPETGTLDVPITGPPPPSHETGTNWEAAGDVAFVQTTASSSSSSSSSRKGKALEGVLFSHEKTAHCVDPILNLVEGVRLYGGAEGGHGMTTVAPETGEEGERLSPRVAGWSDPFYGSAVFVEPEEGRGPLFVDSGDTGTGNKAGAGSGVTTLDGWVTFRDGRYLESVSDCAPLLVSERSVTDGGWSLGVFVDVQSIREDERKVLFDNGAGFRVGVVGKKDGKMDFGVLPSDGSKFEARGKGVMAETCVGFPALFVITIEEKGGSDEKPSFGIWKSGAKMRSREELPETTGKDVGVNVWERLGGLGRMTLGCDVRGEECFDGRLGYFFFLREKVDDIGALTEEILSETLDVSGRCGNGQIDPGEQCDPETEGDTLCSCNCQSRCVPFEEAVGGENVRRFLKEGEGRDYGSKLLLRCNRFAGFYSESGQLDDSDEIQCGVTEPGKWTFISLSCKESCSVLQAPWLKDPEEERKYRIEEEQFMEDTAPLRHGSEVTVACREPFEASGGEGGRQKLVCVDGTMEPKTLTCGLPCKVEEENFPSGSLSERGAFANRQVGSLECKHGFTPPLHADRPSEHKSEGEEGRAARAQAEEAAGETHGHSPLAAQILSCDDGVMSRASLQCREKCAPLSRTELERSHVELLTEEELNESALGMGMEAGSFATLKCQPGSSPSTMADGRSLPDSSSLRCEGASWAALPLRCTEPCSRLPLPTEMKGEPDSHVDRQGGGTQFFGAEADVASIPFGDVVDVSCDEDAGFEVEEGVEQETETVVCLGKEKGYSPLSLLCHPVCKSGPSGIDATLYTAEGEMPPGPPYRHGATLRYKCNSGFSPSDPQIQSGSVVCSAGSWTRLDLHCLSTCPPFDVSEIHNRNAEPVGVSMDDILHNDKLRQHGAVVRLQCPSGQMGKHREAGQAVTCVNGQWEEITLQCTKTCPVFVKFPEDAYIVDGQGLSFGSTRTIMCAPSFFPAEGVEGESVTCIDGQWTISLLECGKRCGPFPPLIPEDLYDVRSEEAKLPEGALLESGNVFSAPYVPHGAWIPVRCNEENATPLAVPAQKGADTTEWVACRSGRYTSMQTSCVRRCPHPNFPQPTYAPLDIPEGVKKAHGDQIGVQCGPGYTGVPETPEAHTSLCLNGTWTEVELKCFKNCPLYRPRAQWVISGDSPTAHGSRVFLKCIEGFRNAIGASKHDPEQKAVPSECIDGVWTTPELECHALCPPYETTLNMTRYAVAPLRPPEGDLPYAVLEKEKFPRAHEAQVSVTCAKGFSTDKHPAKASLTCLDGKWEPLPLHCFRDCETPHPLPDSMQYTRDPQNPISMSLRHGDTRVVKCVMPYDVEADPTALKYKLGYGPSVGDASQRVACMDGLWTELTIDCRRTCPSFNWDKKTEEVTDDPGLRENLDRFFLPRFYHGSERHLHCRHREGETDWFSAPADVESMQTLGLAGLPVPLGSKIVVELSNEEEEGESELESDTPEDPLSNSTNTDETAKTNEAMDSGWGPREIADLKDRLKAVEALGFGAEGLEGLGSRVWPPGWGSFVSIAECSDGNYTRAEIDCRKMCTTDTFPELDREERGFRLEVEPEVRLIYPFRVHHGAAIRVRCKDGFDQSPLGLAGRENFTEESLQPLASRFDHSDRPEHYTWCFDGKWVGLPIVDCMDRCPAYNFTDGDRQLILQEPSENYWDERRGTFSHRSQMVIGCAPGMFGILPKPPALVRIEEVGAQQGKLSFEQIDQIKEELEHLGTGVERLEERGGFKDAEFAGAIQGFMLLQRNETLTCMDGHWTHQSLRCRPMCPHPPENERYEFGAPSIPEWETTEEGEKLYLPDTTIKVRCNAEKGSDKDESTTIACKGGTFTAPELDCKRSCLEVGSLFMRYDGDTTGYMISGTDTAHGTELFITCQPNYDRTSGEDPNKIVCNDGEWDGFNLVCDQECGSLREILMKTDAAALPHTSPDAPYVFPYVIHGNPDANMRQEKGSTPHAPFNATRNFLFVQPLSPEDFWPYRVETDSPEMNSGKPSPHGTEVYVSCRENRGAGDCPDPSPPMPHSELFINFNRKETFDNWTELALKLGNSTGGYKLHGGEYQIACKSKNRGERFRQGIQRQWTWGIGTKHATMCGLLGVCGMEHIKKDHASWTGISKGIVLALPIIPIVSAAMTFLFFIAYLTGMFGMGPPDGPQTECEGPRVEPDNKGDGGQNQAATNQVADMGSASLAGGAGCGEQVENVETASRNASAQKWPLVVLSVIGAALFIAAIVLWFLFPYYIWSPTVSTSVIETYGYVCRECDPTIRHVRRDLWPHGGKQYDRNNHGVYSNRDVPVPGNPNDKLRKNRMEQKLAHAPTFETKHVSYTGSKVFNNPRMLQDERMEQDSFFGASMVPEVVMKGDVRLLGLPPFRLRAPCRSLGRGQTDREREREGGREKG</sequence>
<keyword evidence="3" id="KW-0472">Membrane</keyword>
<keyword evidence="1" id="KW-1015">Disulfide bond</keyword>
<dbReference type="PhylomeDB" id="A0A0G4HMK1"/>
<dbReference type="InterPro" id="IPR000436">
    <property type="entry name" value="Sushi_SCR_CCP_dom"/>
</dbReference>
<dbReference type="SMART" id="SM00032">
    <property type="entry name" value="CCP"/>
    <property type="match status" value="8"/>
</dbReference>
<evidence type="ECO:0000256" key="1">
    <source>
        <dbReference type="ARBA" id="ARBA00023157"/>
    </source>
</evidence>
<feature type="region of interest" description="Disordered" evidence="2">
    <location>
        <begin position="1"/>
        <end position="43"/>
    </location>
</feature>
<feature type="region of interest" description="Disordered" evidence="2">
    <location>
        <begin position="2182"/>
        <end position="2206"/>
    </location>
</feature>
<feature type="transmembrane region" description="Helical" evidence="3">
    <location>
        <begin position="2246"/>
        <end position="2272"/>
    </location>
</feature>
<gene>
    <name evidence="5" type="ORF">Cvel_7491</name>
</gene>
<feature type="region of interest" description="Disordered" evidence="2">
    <location>
        <begin position="1471"/>
        <end position="1511"/>
    </location>
</feature>
<dbReference type="InterPro" id="IPR035976">
    <property type="entry name" value="Sushi/SCR/CCP_sf"/>
</dbReference>